<keyword evidence="1" id="KW-0560">Oxidoreductase</keyword>
<name>T2JME4_CROWT</name>
<dbReference type="GO" id="GO:0018576">
    <property type="term" value="F:catechol 1,2-dioxygenase activity"/>
    <property type="evidence" value="ECO:0007669"/>
    <property type="project" value="UniProtKB-EC"/>
</dbReference>
<reference evidence="1 2" key="2">
    <citation type="submission" date="2013-09" db="EMBL/GenBank/DDBJ databases">
        <title>Whole genome comparison of six Crocosphaera watsonii strains with differing phenotypes.</title>
        <authorList>
            <person name="Bench S.R."/>
            <person name="Heller P."/>
            <person name="Frank I."/>
            <person name="Arciniega M."/>
            <person name="Shilova I.N."/>
            <person name="Zehr J.P."/>
        </authorList>
    </citation>
    <scope>NUCLEOTIDE SEQUENCE [LARGE SCALE GENOMIC DNA]</scope>
    <source>
        <strain evidence="1 2">WH 0402</strain>
    </source>
</reference>
<dbReference type="AlphaFoldDB" id="T2JME4"/>
<gene>
    <name evidence="1" type="ORF">CWATWH0402_866</name>
</gene>
<proteinExistence type="predicted"/>
<dbReference type="EC" id="1.13.11.1" evidence="1"/>
<evidence type="ECO:0000313" key="2">
    <source>
        <dbReference type="Proteomes" id="UP000018130"/>
    </source>
</evidence>
<evidence type="ECO:0000313" key="1">
    <source>
        <dbReference type="EMBL" id="CCQ67028.1"/>
    </source>
</evidence>
<sequence>MFNVQCLVKQIITILPLLYQLTTDLFKAITFPFKGKQAGEVWLKFLTIFNSLAFK</sequence>
<keyword evidence="1" id="KW-0223">Dioxygenase</keyword>
<dbReference type="Proteomes" id="UP000018130">
    <property type="component" value="Unassembled WGS sequence"/>
</dbReference>
<reference evidence="1 2" key="1">
    <citation type="submission" date="2013-01" db="EMBL/GenBank/DDBJ databases">
        <authorList>
            <person name="Bench S."/>
        </authorList>
    </citation>
    <scope>NUCLEOTIDE SEQUENCE [LARGE SCALE GENOMIC DNA]</scope>
    <source>
        <strain evidence="1 2">WH 0402</strain>
    </source>
</reference>
<protein>
    <submittedName>
        <fullName evidence="1">Catechol 1,2-dioxygenase</fullName>
        <ecNumber evidence="1">1.13.11.1</ecNumber>
    </submittedName>
</protein>
<organism evidence="1 2">
    <name type="scientific">Crocosphaera watsonii WH 0402</name>
    <dbReference type="NCBI Taxonomy" id="1284629"/>
    <lineage>
        <taxon>Bacteria</taxon>
        <taxon>Bacillati</taxon>
        <taxon>Cyanobacteriota</taxon>
        <taxon>Cyanophyceae</taxon>
        <taxon>Oscillatoriophycideae</taxon>
        <taxon>Chroococcales</taxon>
        <taxon>Aphanothecaceae</taxon>
        <taxon>Crocosphaera</taxon>
    </lineage>
</organism>
<comment type="caution">
    <text evidence="1">The sequence shown here is derived from an EMBL/GenBank/DDBJ whole genome shotgun (WGS) entry which is preliminary data.</text>
</comment>
<accession>T2JME4</accession>
<dbReference type="EMBL" id="CAQN01000533">
    <property type="protein sequence ID" value="CCQ67028.1"/>
    <property type="molecule type" value="Genomic_DNA"/>
</dbReference>